<dbReference type="InterPro" id="IPR018097">
    <property type="entry name" value="EGF_Ca-bd_CS"/>
</dbReference>
<dbReference type="EMBL" id="LSMT01000095">
    <property type="protein sequence ID" value="PFX27822.1"/>
    <property type="molecule type" value="Genomic_DNA"/>
</dbReference>
<keyword evidence="9" id="KW-1185">Reference proteome</keyword>
<protein>
    <submittedName>
        <fullName evidence="8">Neurogenic locus notch-like protein 3</fullName>
    </submittedName>
</protein>
<dbReference type="InterPro" id="IPR000152">
    <property type="entry name" value="EGF-type_Asp/Asn_hydroxyl_site"/>
</dbReference>
<dbReference type="InterPro" id="IPR001881">
    <property type="entry name" value="EGF-like_Ca-bd_dom"/>
</dbReference>
<dbReference type="PANTHER" id="PTHR12916:SF4">
    <property type="entry name" value="UNINFLATABLE, ISOFORM C"/>
    <property type="match status" value="1"/>
</dbReference>
<feature type="domain" description="EGF-like" evidence="6">
    <location>
        <begin position="203"/>
        <end position="244"/>
    </location>
</feature>
<evidence type="ECO:0000256" key="5">
    <source>
        <dbReference type="PROSITE-ProRule" id="PRU00076"/>
    </source>
</evidence>
<dbReference type="FunFam" id="2.10.25.10:FF:000038">
    <property type="entry name" value="Fibrillin 2"/>
    <property type="match status" value="1"/>
</dbReference>
<keyword evidence="2" id="KW-0732">Signal</keyword>
<dbReference type="SMART" id="SM00179">
    <property type="entry name" value="EGF_CA"/>
    <property type="match status" value="2"/>
</dbReference>
<dbReference type="PANTHER" id="PTHR12916">
    <property type="entry name" value="CYTOCHROME C OXIDASE POLYPEPTIDE VIC-2"/>
    <property type="match status" value="1"/>
</dbReference>
<evidence type="ECO:0000259" key="6">
    <source>
        <dbReference type="PROSITE" id="PS50026"/>
    </source>
</evidence>
<accession>A0A2B4SH64</accession>
<dbReference type="CDD" id="cd00054">
    <property type="entry name" value="EGF_CA"/>
    <property type="match status" value="2"/>
</dbReference>
<sequence length="396" mass="44216">MIKVKFCYHNFTSSSGSNCQAAIYKPQEMNLGKMLQKMECFILLALFTCLDCVSANNQCGANSTGNMALKNLRIKDDCRVIRFKEGTKNKILKNHVIRTDQVNDKDICELRCHLEPNCVSYNYGPQAGGTFTCELNNMTHLQAFDSFEDKSGFLYTEIFNPCESNPCAHHATCQAGFGDRCLDTAGYRCLCTAGYQGVQCETDIDECSDGSHNCHVAATCTNTAGSFNCSCQSGHLGDGRSFCSDNWKKVNDDPVCFGTKNNDCGTFIIREAGQIYTFQLVHTSGLVRCATDLELTKWGCPHPSFGHYNLMTVITYRNKRVVLLAEFAKYTGMYRYRLNGSDVNSPRLVFNLLPTPLVVSVNQQFQIWYGQDLADLSEYNNAGKTCTDVYALYPLN</sequence>
<dbReference type="Proteomes" id="UP000225706">
    <property type="component" value="Unassembled WGS sequence"/>
</dbReference>
<evidence type="ECO:0000256" key="2">
    <source>
        <dbReference type="ARBA" id="ARBA00022729"/>
    </source>
</evidence>
<evidence type="ECO:0000313" key="8">
    <source>
        <dbReference type="EMBL" id="PFX27822.1"/>
    </source>
</evidence>
<feature type="domain" description="EGF-like" evidence="6">
    <location>
        <begin position="158"/>
        <end position="201"/>
    </location>
</feature>
<dbReference type="InterPro" id="IPR003609">
    <property type="entry name" value="Pan_app"/>
</dbReference>
<dbReference type="PROSITE" id="PS01187">
    <property type="entry name" value="EGF_CA"/>
    <property type="match status" value="1"/>
</dbReference>
<evidence type="ECO:0000259" key="7">
    <source>
        <dbReference type="PROSITE" id="PS50948"/>
    </source>
</evidence>
<feature type="domain" description="Apple" evidence="7">
    <location>
        <begin position="78"/>
        <end position="162"/>
    </location>
</feature>
<dbReference type="AlphaFoldDB" id="A0A2B4SH64"/>
<comment type="caution">
    <text evidence="8">The sequence shown here is derived from an EMBL/GenBank/DDBJ whole genome shotgun (WGS) entry which is preliminary data.</text>
</comment>
<dbReference type="PROSITE" id="PS00022">
    <property type="entry name" value="EGF_1"/>
    <property type="match status" value="1"/>
</dbReference>
<keyword evidence="1 5" id="KW-0245">EGF-like domain</keyword>
<dbReference type="PROSITE" id="PS00010">
    <property type="entry name" value="ASX_HYDROXYL"/>
    <property type="match status" value="1"/>
</dbReference>
<dbReference type="InterPro" id="IPR024731">
    <property type="entry name" value="NELL2-like_EGF"/>
</dbReference>
<organism evidence="8 9">
    <name type="scientific">Stylophora pistillata</name>
    <name type="common">Smooth cauliflower coral</name>
    <dbReference type="NCBI Taxonomy" id="50429"/>
    <lineage>
        <taxon>Eukaryota</taxon>
        <taxon>Metazoa</taxon>
        <taxon>Cnidaria</taxon>
        <taxon>Anthozoa</taxon>
        <taxon>Hexacorallia</taxon>
        <taxon>Scleractinia</taxon>
        <taxon>Astrocoeniina</taxon>
        <taxon>Pocilloporidae</taxon>
        <taxon>Stylophora</taxon>
    </lineage>
</organism>
<dbReference type="OrthoDB" id="5971814at2759"/>
<proteinExistence type="predicted"/>
<comment type="caution">
    <text evidence="5">Lacks conserved residue(s) required for the propagation of feature annotation.</text>
</comment>
<evidence type="ECO:0000256" key="3">
    <source>
        <dbReference type="ARBA" id="ARBA00022737"/>
    </source>
</evidence>
<name>A0A2B4SH64_STYPI</name>
<evidence type="ECO:0000313" key="9">
    <source>
        <dbReference type="Proteomes" id="UP000225706"/>
    </source>
</evidence>
<dbReference type="Pfam" id="PF00024">
    <property type="entry name" value="PAN_1"/>
    <property type="match status" value="1"/>
</dbReference>
<dbReference type="PROSITE" id="PS50026">
    <property type="entry name" value="EGF_3"/>
    <property type="match status" value="2"/>
</dbReference>
<dbReference type="PROSITE" id="PS01186">
    <property type="entry name" value="EGF_2"/>
    <property type="match status" value="1"/>
</dbReference>
<evidence type="ECO:0000256" key="4">
    <source>
        <dbReference type="ARBA" id="ARBA00023157"/>
    </source>
</evidence>
<dbReference type="PROSITE" id="PS50948">
    <property type="entry name" value="PAN"/>
    <property type="match status" value="1"/>
</dbReference>
<gene>
    <name evidence="8" type="primary">Notch3</name>
    <name evidence="8" type="ORF">AWC38_SpisGene7496</name>
</gene>
<dbReference type="InterPro" id="IPR000742">
    <property type="entry name" value="EGF"/>
</dbReference>
<dbReference type="SUPFAM" id="SSF57196">
    <property type="entry name" value="EGF/Laminin"/>
    <property type="match status" value="2"/>
</dbReference>
<dbReference type="Gene3D" id="2.10.25.10">
    <property type="entry name" value="Laminin"/>
    <property type="match status" value="2"/>
</dbReference>
<evidence type="ECO:0000256" key="1">
    <source>
        <dbReference type="ARBA" id="ARBA00022536"/>
    </source>
</evidence>
<dbReference type="Pfam" id="PF12947">
    <property type="entry name" value="EGF_3"/>
    <property type="match status" value="1"/>
</dbReference>
<keyword evidence="4 5" id="KW-1015">Disulfide bond</keyword>
<feature type="disulfide bond" evidence="5">
    <location>
        <begin position="191"/>
        <end position="200"/>
    </location>
</feature>
<keyword evidence="3" id="KW-0677">Repeat</keyword>
<dbReference type="SMART" id="SM00181">
    <property type="entry name" value="EGF"/>
    <property type="match status" value="2"/>
</dbReference>
<dbReference type="GO" id="GO:0005509">
    <property type="term" value="F:calcium ion binding"/>
    <property type="evidence" value="ECO:0007669"/>
    <property type="project" value="InterPro"/>
</dbReference>
<dbReference type="STRING" id="50429.A0A2B4SH64"/>
<reference evidence="9" key="1">
    <citation type="journal article" date="2017" name="bioRxiv">
        <title>Comparative analysis of the genomes of Stylophora pistillata and Acropora digitifera provides evidence for extensive differences between species of corals.</title>
        <authorList>
            <person name="Voolstra C.R."/>
            <person name="Li Y."/>
            <person name="Liew Y.J."/>
            <person name="Baumgarten S."/>
            <person name="Zoccola D."/>
            <person name="Flot J.-F."/>
            <person name="Tambutte S."/>
            <person name="Allemand D."/>
            <person name="Aranda M."/>
        </authorList>
    </citation>
    <scope>NUCLEOTIDE SEQUENCE [LARGE SCALE GENOMIC DNA]</scope>
</reference>